<dbReference type="Gene3D" id="2.30.250.10">
    <property type="entry name" value="Aminopeptidase i, Domain 2"/>
    <property type="match status" value="1"/>
</dbReference>
<dbReference type="GO" id="GO:0005737">
    <property type="term" value="C:cytoplasm"/>
    <property type="evidence" value="ECO:0007669"/>
    <property type="project" value="UniProtKB-ARBA"/>
</dbReference>
<evidence type="ECO:0000256" key="6">
    <source>
        <dbReference type="ARBA" id="ARBA00022801"/>
    </source>
</evidence>
<evidence type="ECO:0000256" key="10">
    <source>
        <dbReference type="RuleBase" id="RU004387"/>
    </source>
</evidence>
<evidence type="ECO:0000313" key="12">
    <source>
        <dbReference type="Proteomes" id="UP000190064"/>
    </source>
</evidence>
<dbReference type="EC" id="3.4.11.-" evidence="10"/>
<sequence length="431" mass="46774">MTQNDFNQQLLTFLDTSPTPFHATKNIVEACLSAGFEVLEERDSWALKPGGRYVVTRNQSSVIAFTLPAEGDVTATGFRMSGAHTDSPCLKVKTNPDQKGQGFLRLGVEVYGGALLSTWFDRDLSVAGRVSYRDLSGGVRHALINFERAIGTVPNLAIHLNREANKGVEINAQNHLPIVLMQQEDGAQSFADLLKGQLEAQGSTDVSEVLEHECFAYDTQTAAVIGFKDDFIASARLDNLLSCFIGLKSLLDAPQAVPSLLVCNDHEEVGSMSASGAQGPFLQSVLKRIAGQEERYQQMIAASMMVSCDNAHGIHPNYASYHDNNHAPLLNAGPVIKLNANQRYASNSESSAWFRLACQQAGVEVQSFIMRSDLACGSTIGPITSAELGVRTIDVGVPQFAMHSVRELAGSRDAYMLYRVLKCFNSLPDIA</sequence>
<keyword evidence="3 9" id="KW-0031">Aminopeptidase</keyword>
<dbReference type="GO" id="GO:0008270">
    <property type="term" value="F:zinc ion binding"/>
    <property type="evidence" value="ECO:0007669"/>
    <property type="project" value="InterPro"/>
</dbReference>
<evidence type="ECO:0000256" key="7">
    <source>
        <dbReference type="ARBA" id="ARBA00022833"/>
    </source>
</evidence>
<evidence type="ECO:0000313" key="11">
    <source>
        <dbReference type="EMBL" id="OOV86443.1"/>
    </source>
</evidence>
<dbReference type="InterPro" id="IPR001948">
    <property type="entry name" value="Peptidase_M18"/>
</dbReference>
<evidence type="ECO:0000256" key="8">
    <source>
        <dbReference type="ARBA" id="ARBA00023049"/>
    </source>
</evidence>
<evidence type="ECO:0000256" key="2">
    <source>
        <dbReference type="ARBA" id="ARBA00008290"/>
    </source>
</evidence>
<dbReference type="CDD" id="cd05658">
    <property type="entry name" value="M18_DAP"/>
    <property type="match status" value="1"/>
</dbReference>
<keyword evidence="12" id="KW-1185">Reference proteome</keyword>
<name>A0A1T1H9C2_OCELI</name>
<evidence type="ECO:0000256" key="1">
    <source>
        <dbReference type="ARBA" id="ARBA00001947"/>
    </source>
</evidence>
<dbReference type="InterPro" id="IPR023358">
    <property type="entry name" value="Peptidase_M18_dom2"/>
</dbReference>
<protein>
    <recommendedName>
        <fullName evidence="10">M18 family aminopeptidase</fullName>
        <ecNumber evidence="10">3.4.11.-</ecNumber>
    </recommendedName>
</protein>
<dbReference type="Pfam" id="PF02127">
    <property type="entry name" value="Peptidase_M18"/>
    <property type="match status" value="1"/>
</dbReference>
<dbReference type="Proteomes" id="UP000190064">
    <property type="component" value="Unassembled WGS sequence"/>
</dbReference>
<keyword evidence="7 9" id="KW-0862">Zinc</keyword>
<keyword evidence="5 9" id="KW-0479">Metal-binding</keyword>
<evidence type="ECO:0000256" key="9">
    <source>
        <dbReference type="RuleBase" id="RU004386"/>
    </source>
</evidence>
<gene>
    <name evidence="11" type="ORF">BTA35_0213095</name>
</gene>
<dbReference type="PANTHER" id="PTHR28570:SF3">
    <property type="entry name" value="ASPARTYL AMINOPEPTIDASE"/>
    <property type="match status" value="1"/>
</dbReference>
<comment type="cofactor">
    <cofactor evidence="1 10">
        <name>Zn(2+)</name>
        <dbReference type="ChEBI" id="CHEBI:29105"/>
    </cofactor>
</comment>
<dbReference type="NCBIfam" id="NF002759">
    <property type="entry name" value="PRK02813.1"/>
    <property type="match status" value="1"/>
</dbReference>
<keyword evidence="6 9" id="KW-0378">Hydrolase</keyword>
<dbReference type="Gene3D" id="3.40.630.10">
    <property type="entry name" value="Zn peptidases"/>
    <property type="match status" value="1"/>
</dbReference>
<comment type="caution">
    <text evidence="11">The sequence shown here is derived from an EMBL/GenBank/DDBJ whole genome shotgun (WGS) entry which is preliminary data.</text>
</comment>
<dbReference type="PANTHER" id="PTHR28570">
    <property type="entry name" value="ASPARTYL AMINOPEPTIDASE"/>
    <property type="match status" value="1"/>
</dbReference>
<dbReference type="SUPFAM" id="SSF101821">
    <property type="entry name" value="Aminopeptidase/glucanase lid domain"/>
    <property type="match status" value="1"/>
</dbReference>
<keyword evidence="8 9" id="KW-0482">Metalloprotease</keyword>
<proteinExistence type="inferred from homology"/>
<dbReference type="SUPFAM" id="SSF53187">
    <property type="entry name" value="Zn-dependent exopeptidases"/>
    <property type="match status" value="1"/>
</dbReference>
<dbReference type="STRING" id="966.BTA35_0213095"/>
<dbReference type="GO" id="GO:0008237">
    <property type="term" value="F:metallopeptidase activity"/>
    <property type="evidence" value="ECO:0007669"/>
    <property type="project" value="UniProtKB-KW"/>
</dbReference>
<dbReference type="RefSeq" id="WP_078320259.1">
    <property type="nucleotide sequence ID" value="NZ_FXTS01000007.1"/>
</dbReference>
<comment type="similarity">
    <text evidence="2 9">Belongs to the peptidase M18 family.</text>
</comment>
<dbReference type="PRINTS" id="PR00932">
    <property type="entry name" value="AMINO1PTASE"/>
</dbReference>
<reference evidence="11" key="1">
    <citation type="submission" date="2017-02" db="EMBL/GenBank/DDBJ databases">
        <title>Draft Genome Sequence of the Salt Water Bacterium Oceanospirillum linum ATCC 11336.</title>
        <authorList>
            <person name="Trachtenberg A.M."/>
            <person name="Carney J.G."/>
            <person name="Linnane J.D."/>
            <person name="Rheaume B.A."/>
            <person name="Pitts N.L."/>
            <person name="Mykles D.L."/>
            <person name="Maclea K.S."/>
        </authorList>
    </citation>
    <scope>NUCLEOTIDE SEQUENCE [LARGE SCALE GENOMIC DNA]</scope>
    <source>
        <strain evidence="11">ATCC 11336</strain>
    </source>
</reference>
<organism evidence="11 12">
    <name type="scientific">Oceanospirillum linum</name>
    <dbReference type="NCBI Taxonomy" id="966"/>
    <lineage>
        <taxon>Bacteria</taxon>
        <taxon>Pseudomonadati</taxon>
        <taxon>Pseudomonadota</taxon>
        <taxon>Gammaproteobacteria</taxon>
        <taxon>Oceanospirillales</taxon>
        <taxon>Oceanospirillaceae</taxon>
        <taxon>Oceanospirillum</taxon>
    </lineage>
</organism>
<accession>A0A1T1H9C2</accession>
<dbReference type="EMBL" id="MTSD02000006">
    <property type="protein sequence ID" value="OOV86443.1"/>
    <property type="molecule type" value="Genomic_DNA"/>
</dbReference>
<dbReference type="AlphaFoldDB" id="A0A1T1H9C2"/>
<dbReference type="GO" id="GO:0004177">
    <property type="term" value="F:aminopeptidase activity"/>
    <property type="evidence" value="ECO:0007669"/>
    <property type="project" value="UniProtKB-KW"/>
</dbReference>
<evidence type="ECO:0000256" key="5">
    <source>
        <dbReference type="ARBA" id="ARBA00022723"/>
    </source>
</evidence>
<evidence type="ECO:0000256" key="3">
    <source>
        <dbReference type="ARBA" id="ARBA00022438"/>
    </source>
</evidence>
<dbReference type="GO" id="GO:0006508">
    <property type="term" value="P:proteolysis"/>
    <property type="evidence" value="ECO:0007669"/>
    <property type="project" value="UniProtKB-KW"/>
</dbReference>
<evidence type="ECO:0000256" key="4">
    <source>
        <dbReference type="ARBA" id="ARBA00022670"/>
    </source>
</evidence>
<keyword evidence="4 9" id="KW-0645">Protease</keyword>